<organism evidence="1 2">
    <name type="scientific">Zostera marina</name>
    <name type="common">Eelgrass</name>
    <dbReference type="NCBI Taxonomy" id="29655"/>
    <lineage>
        <taxon>Eukaryota</taxon>
        <taxon>Viridiplantae</taxon>
        <taxon>Streptophyta</taxon>
        <taxon>Embryophyta</taxon>
        <taxon>Tracheophyta</taxon>
        <taxon>Spermatophyta</taxon>
        <taxon>Magnoliopsida</taxon>
        <taxon>Liliopsida</taxon>
        <taxon>Zosteraceae</taxon>
        <taxon>Zostera</taxon>
    </lineage>
</organism>
<evidence type="ECO:0000313" key="2">
    <source>
        <dbReference type="Proteomes" id="UP000036987"/>
    </source>
</evidence>
<dbReference type="Proteomes" id="UP000036987">
    <property type="component" value="Unassembled WGS sequence"/>
</dbReference>
<dbReference type="OrthoDB" id="1907176at2759"/>
<sequence length="346" mass="38693">MNREEGRVDVSRSSKQRALGDLTNIAGNRGVSKLTGKFIIGNRIRKSIENFETEASRSSKRVCKGSEDLFIAKENTSVIKNFTNLDSISSSSMSTEDWHMKCLSDPKRKPILPVSTDNEEPKKTKLLSNSLNPGLHFITGTSSSRGDTQEGTCVRDSYISGIKKPCHSEKGKNICSTPDGNIGMDERNTTHNANVMQNVADVDCGQRPLTVGLNRCSGQDCSCLLCTKASYIWTNLLYQDAKGRLAEVKKSRRQVSILVGKSYIRDVPANENIPDNFKEFTKLEYDLMTRWRSLFLNTENILVCEGTKLEDIARFKKVRENCKKDMERFSGVSSSNLQMPFDDSDG</sequence>
<dbReference type="PANTHER" id="PTHR33924">
    <property type="entry name" value="CATION-TRANSPORTING ATPASE"/>
    <property type="match status" value="1"/>
</dbReference>
<reference evidence="2" key="1">
    <citation type="journal article" date="2016" name="Nature">
        <title>The genome of the seagrass Zostera marina reveals angiosperm adaptation to the sea.</title>
        <authorList>
            <person name="Olsen J.L."/>
            <person name="Rouze P."/>
            <person name="Verhelst B."/>
            <person name="Lin Y.-C."/>
            <person name="Bayer T."/>
            <person name="Collen J."/>
            <person name="Dattolo E."/>
            <person name="De Paoli E."/>
            <person name="Dittami S."/>
            <person name="Maumus F."/>
            <person name="Michel G."/>
            <person name="Kersting A."/>
            <person name="Lauritano C."/>
            <person name="Lohaus R."/>
            <person name="Toepel M."/>
            <person name="Tonon T."/>
            <person name="Vanneste K."/>
            <person name="Amirebrahimi M."/>
            <person name="Brakel J."/>
            <person name="Bostroem C."/>
            <person name="Chovatia M."/>
            <person name="Grimwood J."/>
            <person name="Jenkins J.W."/>
            <person name="Jueterbock A."/>
            <person name="Mraz A."/>
            <person name="Stam W.T."/>
            <person name="Tice H."/>
            <person name="Bornberg-Bauer E."/>
            <person name="Green P.J."/>
            <person name="Pearson G.A."/>
            <person name="Procaccini G."/>
            <person name="Duarte C.M."/>
            <person name="Schmutz J."/>
            <person name="Reusch T.B.H."/>
            <person name="Van de Peer Y."/>
        </authorList>
    </citation>
    <scope>NUCLEOTIDE SEQUENCE [LARGE SCALE GENOMIC DNA]</scope>
    <source>
        <strain evidence="2">cv. Finnish</strain>
    </source>
</reference>
<gene>
    <name evidence="1" type="ORF">ZOSMA_165G00190</name>
</gene>
<comment type="caution">
    <text evidence="1">The sequence shown here is derived from an EMBL/GenBank/DDBJ whole genome shotgun (WGS) entry which is preliminary data.</text>
</comment>
<name>A0A0K9PTV4_ZOSMR</name>
<proteinExistence type="predicted"/>
<dbReference type="EMBL" id="LFYR01000633">
    <property type="protein sequence ID" value="KMZ72394.1"/>
    <property type="molecule type" value="Genomic_DNA"/>
</dbReference>
<dbReference type="AlphaFoldDB" id="A0A0K9PTV4"/>
<evidence type="ECO:0000313" key="1">
    <source>
        <dbReference type="EMBL" id="KMZ72394.1"/>
    </source>
</evidence>
<protein>
    <submittedName>
        <fullName evidence="1">Uncharacterized protein</fullName>
    </submittedName>
</protein>
<accession>A0A0K9PTV4</accession>
<dbReference type="PANTHER" id="PTHR33924:SF1">
    <property type="entry name" value="DNA-DIRECTED RNA POLYMERASE SUBUNIT BETA"/>
    <property type="match status" value="1"/>
</dbReference>
<keyword evidence="2" id="KW-1185">Reference proteome</keyword>